<reference evidence="1" key="1">
    <citation type="submission" date="2013-11" db="EMBL/GenBank/DDBJ databases">
        <title>The Genome Sequence of Phytophthora parasitica IAC_01/95.</title>
        <authorList>
            <consortium name="The Broad Institute Genomics Platform"/>
            <person name="Russ C."/>
            <person name="Tyler B."/>
            <person name="Panabieres F."/>
            <person name="Shan W."/>
            <person name="Tripathy S."/>
            <person name="Grunwald N."/>
            <person name="Machado M."/>
            <person name="Johnson C.S."/>
            <person name="Arredondo F."/>
            <person name="Hong C."/>
            <person name="Coffey M."/>
            <person name="Young S.K."/>
            <person name="Zeng Q."/>
            <person name="Gargeya S."/>
            <person name="Fitzgerald M."/>
            <person name="Abouelleil A."/>
            <person name="Alvarado L."/>
            <person name="Chapman S.B."/>
            <person name="Gainer-Dewar J."/>
            <person name="Goldberg J."/>
            <person name="Griggs A."/>
            <person name="Gujja S."/>
            <person name="Hansen M."/>
            <person name="Howarth C."/>
            <person name="Imamovic A."/>
            <person name="Ireland A."/>
            <person name="Larimer J."/>
            <person name="McCowan C."/>
            <person name="Murphy C."/>
            <person name="Pearson M."/>
            <person name="Poon T.W."/>
            <person name="Priest M."/>
            <person name="Roberts A."/>
            <person name="Saif S."/>
            <person name="Shea T."/>
            <person name="Sykes S."/>
            <person name="Wortman J."/>
            <person name="Nusbaum C."/>
            <person name="Birren B."/>
        </authorList>
    </citation>
    <scope>NUCLEOTIDE SEQUENCE [LARGE SCALE GENOMIC DNA]</scope>
    <source>
        <strain evidence="1">IAC_01/95</strain>
    </source>
</reference>
<accession>W2N202</accession>
<dbReference type="Proteomes" id="UP000054532">
    <property type="component" value="Unassembled WGS sequence"/>
</dbReference>
<proteinExistence type="predicted"/>
<name>W2N202_PHYNI</name>
<dbReference type="EMBL" id="KI693778">
    <property type="protein sequence ID" value="ETM42641.1"/>
    <property type="molecule type" value="Genomic_DNA"/>
</dbReference>
<gene>
    <name evidence="1" type="ORF">L914_11757</name>
</gene>
<evidence type="ECO:0000313" key="1">
    <source>
        <dbReference type="EMBL" id="ETM42641.1"/>
    </source>
</evidence>
<organism evidence="1">
    <name type="scientific">Phytophthora nicotianae</name>
    <name type="common">Potato buckeye rot agent</name>
    <name type="synonym">Phytophthora parasitica</name>
    <dbReference type="NCBI Taxonomy" id="4792"/>
    <lineage>
        <taxon>Eukaryota</taxon>
        <taxon>Sar</taxon>
        <taxon>Stramenopiles</taxon>
        <taxon>Oomycota</taxon>
        <taxon>Peronosporomycetes</taxon>
        <taxon>Peronosporales</taxon>
        <taxon>Peronosporaceae</taxon>
        <taxon>Phytophthora</taxon>
    </lineage>
</organism>
<dbReference type="AlphaFoldDB" id="W2N202"/>
<sequence length="118" mass="13018">MPQSTTFFTAPSSLSGLDSVLGSDDEREQIPQIGTSRRRWWTQTRTESTGVALLNVESFSLNEAAATLRQSYSELLLRSLDDDDQHVTMEDFIVMSCLISACEDIAANLTRLNTLAAS</sequence>
<evidence type="ECO:0008006" key="2">
    <source>
        <dbReference type="Google" id="ProtNLM"/>
    </source>
</evidence>
<protein>
    <recommendedName>
        <fullName evidence="2">EF-hand domain-containing protein</fullName>
    </recommendedName>
</protein>
<dbReference type="VEuPathDB" id="FungiDB:PPTG_13828"/>